<evidence type="ECO:0000256" key="4">
    <source>
        <dbReference type="ARBA" id="ARBA00023015"/>
    </source>
</evidence>
<dbReference type="InterPro" id="IPR022067">
    <property type="entry name" value="HoxA13_N"/>
</dbReference>
<feature type="region of interest" description="Disordered" evidence="6">
    <location>
        <begin position="257"/>
        <end position="292"/>
    </location>
</feature>
<evidence type="ECO:0000256" key="2">
    <source>
        <dbReference type="ARBA" id="ARBA00006317"/>
    </source>
</evidence>
<evidence type="ECO:0000256" key="6">
    <source>
        <dbReference type="SAM" id="MobiDB-lite"/>
    </source>
</evidence>
<evidence type="ECO:0000313" key="9">
    <source>
        <dbReference type="Proteomes" id="UP000886611"/>
    </source>
</evidence>
<evidence type="ECO:0000256" key="3">
    <source>
        <dbReference type="ARBA" id="ARBA00022473"/>
    </source>
</evidence>
<gene>
    <name evidence="8" type="primary">Hoxb13a</name>
    <name evidence="8" type="ORF">GTO96_0010947</name>
</gene>
<name>A0A8X7X1L0_POLSE</name>
<dbReference type="AlphaFoldDB" id="A0A8X7X1L0"/>
<keyword evidence="4" id="KW-0805">Transcription regulation</keyword>
<comment type="caution">
    <text evidence="8">The sequence shown here is derived from an EMBL/GenBank/DDBJ whole genome shotgun (WGS) entry which is preliminary data.</text>
</comment>
<comment type="subcellular location">
    <subcellularLocation>
        <location evidence="1">Nucleus</location>
    </subcellularLocation>
</comment>
<sequence>MNTSLVLKPRWVDTVMFVYDNNLDEINKSMEGLVGAGNFSANQCRNLMAHSGLGGHASPLVHGSAYPAVDMSMSGSGETGKQCPPCTAMPQGSSQATLPYGYFGSSYYSCRMGRGSLKTCTQSSSLSSYPPEKCMDNVIPPEEYPSRAKELAFYHSYANPYQPMASYLDVSVVQTMGGGGDGRHETLLPMDSYQPWALTNGWNSQMYCSKEQSNLVLFLSILASNKGRLARFRAHPEVFQMLDQLVLIAPPGGADNSSMVVGSRQHPLAATPSPNQAVEDSMSHGATWETGK</sequence>
<feature type="non-terminal residue" evidence="8">
    <location>
        <position position="1"/>
    </location>
</feature>
<dbReference type="PANTHER" id="PTHR45804">
    <property type="entry name" value="SEGMENTATION PROTEIN FUSHI TARAZU-LIKE PROTEIN"/>
    <property type="match status" value="1"/>
</dbReference>
<keyword evidence="3" id="KW-0217">Developmental protein</keyword>
<accession>A0A8X7X1L0</accession>
<dbReference type="InterPro" id="IPR051003">
    <property type="entry name" value="AP_axis_regulatory_Homeobox"/>
</dbReference>
<evidence type="ECO:0000259" key="7">
    <source>
        <dbReference type="Pfam" id="PF12284"/>
    </source>
</evidence>
<reference evidence="8 9" key="1">
    <citation type="journal article" date="2021" name="Cell">
        <title>Tracing the genetic footprints of vertebrate landing in non-teleost ray-finned fishes.</title>
        <authorList>
            <person name="Bi X."/>
            <person name="Wang K."/>
            <person name="Yang L."/>
            <person name="Pan H."/>
            <person name="Jiang H."/>
            <person name="Wei Q."/>
            <person name="Fang M."/>
            <person name="Yu H."/>
            <person name="Zhu C."/>
            <person name="Cai Y."/>
            <person name="He Y."/>
            <person name="Gan X."/>
            <person name="Zeng H."/>
            <person name="Yu D."/>
            <person name="Zhu Y."/>
            <person name="Jiang H."/>
            <person name="Qiu Q."/>
            <person name="Yang H."/>
            <person name="Zhang Y.E."/>
            <person name="Wang W."/>
            <person name="Zhu M."/>
            <person name="He S."/>
            <person name="Zhang G."/>
        </authorList>
    </citation>
    <scope>NUCLEOTIDE SEQUENCE [LARGE SCALE GENOMIC DNA]</scope>
    <source>
        <strain evidence="8">Bchr_013</strain>
    </source>
</reference>
<dbReference type="GO" id="GO:0005634">
    <property type="term" value="C:nucleus"/>
    <property type="evidence" value="ECO:0007669"/>
    <property type="project" value="UniProtKB-SubCell"/>
</dbReference>
<proteinExistence type="inferred from homology"/>
<dbReference type="Pfam" id="PF12284">
    <property type="entry name" value="HoxA13_N"/>
    <property type="match status" value="1"/>
</dbReference>
<evidence type="ECO:0000313" key="8">
    <source>
        <dbReference type="EMBL" id="KAG2460728.1"/>
    </source>
</evidence>
<dbReference type="EMBL" id="JAATIS010004753">
    <property type="protein sequence ID" value="KAG2460728.1"/>
    <property type="molecule type" value="Genomic_DNA"/>
</dbReference>
<protein>
    <submittedName>
        <fullName evidence="8">HXBDA protein</fullName>
    </submittedName>
</protein>
<feature type="domain" description="Homeobox protein Hox1A3 N-terminal" evidence="7">
    <location>
        <begin position="27"/>
        <end position="147"/>
    </location>
</feature>
<comment type="similarity">
    <text evidence="2">Belongs to the Abd-B homeobox family.</text>
</comment>
<keyword evidence="5" id="KW-0804">Transcription</keyword>
<dbReference type="Proteomes" id="UP000886611">
    <property type="component" value="Unassembled WGS sequence"/>
</dbReference>
<evidence type="ECO:0000256" key="1">
    <source>
        <dbReference type="ARBA" id="ARBA00004123"/>
    </source>
</evidence>
<feature type="non-terminal residue" evidence="8">
    <location>
        <position position="292"/>
    </location>
</feature>
<dbReference type="PANTHER" id="PTHR45804:SF6">
    <property type="entry name" value="HOMEOBOX PROTEIN HOX-B13"/>
    <property type="match status" value="1"/>
</dbReference>
<organism evidence="8 9">
    <name type="scientific">Polypterus senegalus</name>
    <name type="common">Senegal bichir</name>
    <dbReference type="NCBI Taxonomy" id="55291"/>
    <lineage>
        <taxon>Eukaryota</taxon>
        <taxon>Metazoa</taxon>
        <taxon>Chordata</taxon>
        <taxon>Craniata</taxon>
        <taxon>Vertebrata</taxon>
        <taxon>Euteleostomi</taxon>
        <taxon>Actinopterygii</taxon>
        <taxon>Polypteriformes</taxon>
        <taxon>Polypteridae</taxon>
        <taxon>Polypterus</taxon>
    </lineage>
</organism>
<keyword evidence="9" id="KW-1185">Reference proteome</keyword>
<evidence type="ECO:0000256" key="5">
    <source>
        <dbReference type="ARBA" id="ARBA00023163"/>
    </source>
</evidence>